<dbReference type="RefSeq" id="WP_379569439.1">
    <property type="nucleotide sequence ID" value="NZ_JBHSQK010000071.1"/>
</dbReference>
<feature type="compositionally biased region" description="Pro residues" evidence="3">
    <location>
        <begin position="249"/>
        <end position="262"/>
    </location>
</feature>
<dbReference type="InterPro" id="IPR029058">
    <property type="entry name" value="AB_hydrolase_fold"/>
</dbReference>
<gene>
    <name evidence="6" type="ORF">ACFQH9_24650</name>
</gene>
<feature type="domain" description="Luciferase" evidence="5">
    <location>
        <begin position="313"/>
        <end position="378"/>
    </location>
</feature>
<dbReference type="InterPro" id="IPR040841">
    <property type="entry name" value="Luciferase_dom"/>
</dbReference>
<feature type="region of interest" description="Disordered" evidence="3">
    <location>
        <begin position="224"/>
        <end position="262"/>
    </location>
</feature>
<accession>A0ABW1IFF6</accession>
<evidence type="ECO:0000256" key="2">
    <source>
        <dbReference type="ARBA" id="ARBA00022801"/>
    </source>
</evidence>
<feature type="domain" description="Phospholipase/carboxylesterase/thioesterase" evidence="4">
    <location>
        <begin position="23"/>
        <end position="182"/>
    </location>
</feature>
<protein>
    <submittedName>
        <fullName evidence="6">Luciferase family protein</fullName>
    </submittedName>
</protein>
<dbReference type="Gene3D" id="3.40.50.1820">
    <property type="entry name" value="alpha/beta hydrolase"/>
    <property type="match status" value="1"/>
</dbReference>
<organism evidence="6 7">
    <name type="scientific">Pseudonocardia lutea</name>
    <dbReference type="NCBI Taxonomy" id="2172015"/>
    <lineage>
        <taxon>Bacteria</taxon>
        <taxon>Bacillati</taxon>
        <taxon>Actinomycetota</taxon>
        <taxon>Actinomycetes</taxon>
        <taxon>Pseudonocardiales</taxon>
        <taxon>Pseudonocardiaceae</taxon>
        <taxon>Pseudonocardia</taxon>
    </lineage>
</organism>
<sequence>MTVGARSTGPGDEPMVARWGSPHPAAPLVVVLHGNGTSEHSMIEISPWLPHGPVAYVAVRAPLTVERGYAWFAETDGRPDPAGLAEAGDWVLRWLDTEGHPDRSVLLLAFRSGVALAGYLMLRAPERFSGAVLLHGALPLDAGSLGAEPAPGALRGMPVFLAHADADPRTPTALLERTWDWLRRWSGAPVRVARTPDGGTLAGSVVAAAGSWLGDRLDFLRAHGENPLPDGDEPAWPGLGRLPERAGTPPDPTPDLPQLPVGPPGTLQDAVWARIRGLGRERPAAIGPAGTRSLVLDADVPGDPAALVHAAEGELAHLHPDGSLHLVLPDALAYDALGKGWALAHPLAGVRLPAGLVLVPAPRDEAEVEIVAALVTAAHRAASARTPRA</sequence>
<dbReference type="PANTHER" id="PTHR10655:SF17">
    <property type="entry name" value="LYSOPHOSPHOLIPASE-LIKE PROTEIN 1"/>
    <property type="match status" value="1"/>
</dbReference>
<dbReference type="EMBL" id="JBHSQK010000071">
    <property type="protein sequence ID" value="MFC5951463.1"/>
    <property type="molecule type" value="Genomic_DNA"/>
</dbReference>
<reference evidence="7" key="1">
    <citation type="journal article" date="2019" name="Int. J. Syst. Evol. Microbiol.">
        <title>The Global Catalogue of Microorganisms (GCM) 10K type strain sequencing project: providing services to taxonomists for standard genome sequencing and annotation.</title>
        <authorList>
            <consortium name="The Broad Institute Genomics Platform"/>
            <consortium name="The Broad Institute Genome Sequencing Center for Infectious Disease"/>
            <person name="Wu L."/>
            <person name="Ma J."/>
        </authorList>
    </citation>
    <scope>NUCLEOTIDE SEQUENCE [LARGE SCALE GENOMIC DNA]</scope>
    <source>
        <strain evidence="7">CGMCC 4.7397</strain>
    </source>
</reference>
<proteinExistence type="inferred from homology"/>
<evidence type="ECO:0000313" key="7">
    <source>
        <dbReference type="Proteomes" id="UP001596119"/>
    </source>
</evidence>
<evidence type="ECO:0000256" key="1">
    <source>
        <dbReference type="ARBA" id="ARBA00006499"/>
    </source>
</evidence>
<evidence type="ECO:0000259" key="5">
    <source>
        <dbReference type="Pfam" id="PF17648"/>
    </source>
</evidence>
<evidence type="ECO:0000259" key="4">
    <source>
        <dbReference type="Pfam" id="PF02230"/>
    </source>
</evidence>
<dbReference type="Proteomes" id="UP001596119">
    <property type="component" value="Unassembled WGS sequence"/>
</dbReference>
<dbReference type="SUPFAM" id="SSF53474">
    <property type="entry name" value="alpha/beta-Hydrolases"/>
    <property type="match status" value="1"/>
</dbReference>
<evidence type="ECO:0000313" key="6">
    <source>
        <dbReference type="EMBL" id="MFC5951463.1"/>
    </source>
</evidence>
<dbReference type="Pfam" id="PF17648">
    <property type="entry name" value="Luciferase"/>
    <property type="match status" value="1"/>
</dbReference>
<dbReference type="PANTHER" id="PTHR10655">
    <property type="entry name" value="LYSOPHOSPHOLIPASE-RELATED"/>
    <property type="match status" value="1"/>
</dbReference>
<keyword evidence="2" id="KW-0378">Hydrolase</keyword>
<comment type="caution">
    <text evidence="6">The sequence shown here is derived from an EMBL/GenBank/DDBJ whole genome shotgun (WGS) entry which is preliminary data.</text>
</comment>
<comment type="similarity">
    <text evidence="1">Belongs to the AB hydrolase superfamily. AB hydrolase 2 family.</text>
</comment>
<dbReference type="Pfam" id="PF02230">
    <property type="entry name" value="Abhydrolase_2"/>
    <property type="match status" value="1"/>
</dbReference>
<dbReference type="InterPro" id="IPR050565">
    <property type="entry name" value="LYPA1-2/EST-like"/>
</dbReference>
<name>A0ABW1IFF6_9PSEU</name>
<dbReference type="InterPro" id="IPR003140">
    <property type="entry name" value="PLipase/COase/thioEstase"/>
</dbReference>
<evidence type="ECO:0000256" key="3">
    <source>
        <dbReference type="SAM" id="MobiDB-lite"/>
    </source>
</evidence>
<keyword evidence="7" id="KW-1185">Reference proteome</keyword>